<evidence type="ECO:0000313" key="2">
    <source>
        <dbReference type="Proteomes" id="UP000076770"/>
    </source>
</evidence>
<dbReference type="PATRIC" id="fig|2287.9.peg.147"/>
<sequence>MVKKKVKRSKILIVGGFTIDEIQGKIRPGGPLIYSSLGVMRGGGIPKLYGLIGRDFDFEIDFISDLEKQLIYDEYTIRFKIDLTNEGRKLILLKKPKNRIKVISDNTVDGILVNPVCKEVDNMSIQSPIPIAVDIQGFVRNCIEYEEIRYEMGFRFPFNSNYMVMHGNREELESSKLELSDLFKVGFKEIIVSDGHNGFNVYTNMLAKYTYRPSKIGKNEIGTGDFLLGAYFALRLGGLEIIEAATIAGKLTEEFSNSEFLI</sequence>
<protein>
    <recommendedName>
        <fullName evidence="3">Carbohydrate kinase PfkB domain-containing protein</fullName>
    </recommendedName>
</protein>
<name>A0A157SYI6_SACSO</name>
<dbReference type="AlphaFoldDB" id="A0A157SYI6"/>
<dbReference type="InterPro" id="IPR029056">
    <property type="entry name" value="Ribokinase-like"/>
</dbReference>
<organism evidence="1 2">
    <name type="scientific">Saccharolobus solfataricus</name>
    <name type="common">Sulfolobus solfataricus</name>
    <dbReference type="NCBI Taxonomy" id="2287"/>
    <lineage>
        <taxon>Archaea</taxon>
        <taxon>Thermoproteota</taxon>
        <taxon>Thermoprotei</taxon>
        <taxon>Sulfolobales</taxon>
        <taxon>Sulfolobaceae</taxon>
        <taxon>Saccharolobus</taxon>
    </lineage>
</organism>
<gene>
    <name evidence="1" type="ORF">SSOP1_0136</name>
</gene>
<accession>A0A157SYI6</accession>
<reference evidence="2" key="1">
    <citation type="submission" date="2016-04" db="EMBL/GenBank/DDBJ databases">
        <authorList>
            <person name="Shah S.A."/>
            <person name="Garrett R.A."/>
        </authorList>
    </citation>
    <scope>NUCLEOTIDE SEQUENCE [LARGE SCALE GENOMIC DNA]</scope>
    <source>
        <strain evidence="2">ATCC 35091 / DSM 1616 / JCM 8930 / NBRC 15331 / P1</strain>
    </source>
</reference>
<dbReference type="SUPFAM" id="SSF53613">
    <property type="entry name" value="Ribokinase-like"/>
    <property type="match status" value="1"/>
</dbReference>
<dbReference type="EMBL" id="LT549890">
    <property type="protein sequence ID" value="SAI83690.1"/>
    <property type="molecule type" value="Genomic_DNA"/>
</dbReference>
<proteinExistence type="predicted"/>
<dbReference type="Proteomes" id="UP000076770">
    <property type="component" value="Chromosome i"/>
</dbReference>
<evidence type="ECO:0008006" key="3">
    <source>
        <dbReference type="Google" id="ProtNLM"/>
    </source>
</evidence>
<evidence type="ECO:0000313" key="1">
    <source>
        <dbReference type="EMBL" id="SAI83690.1"/>
    </source>
</evidence>
<dbReference type="Gene3D" id="3.40.1190.20">
    <property type="match status" value="1"/>
</dbReference>